<evidence type="ECO:0000259" key="2">
    <source>
        <dbReference type="PROSITE" id="PS50879"/>
    </source>
</evidence>
<dbReference type="InterPro" id="IPR041577">
    <property type="entry name" value="RT_RNaseH_2"/>
</dbReference>
<evidence type="ECO:0000313" key="5">
    <source>
        <dbReference type="RefSeq" id="XP_056695546.1"/>
    </source>
</evidence>
<dbReference type="PANTHER" id="PTHR48475">
    <property type="entry name" value="RIBONUCLEASE H"/>
    <property type="match status" value="1"/>
</dbReference>
<feature type="domain" description="Integrase catalytic" evidence="3">
    <location>
        <begin position="731"/>
        <end position="890"/>
    </location>
</feature>
<dbReference type="InterPro" id="IPR043128">
    <property type="entry name" value="Rev_trsase/Diguanyl_cyclase"/>
</dbReference>
<dbReference type="Proteomes" id="UP000813463">
    <property type="component" value="Chromosome 3"/>
</dbReference>
<dbReference type="PROSITE" id="PS50994">
    <property type="entry name" value="INTEGRASE"/>
    <property type="match status" value="1"/>
</dbReference>
<sequence length="1014" mass="114808">MSGIDRQIMVHELNIKEGHLPIKQKLRHQGVERNQATAEEIHKLLEAGFIRECQYSEWLSNVVLAKKPNGTWRMCIDFTDLNKACPKDDYPLPKIDRLVDSTAGHGLFSFMDANAGYHQIPMSEKDQAHTAFITSQGVYCYKVMPFGLKNAGATYQRLVNKIFGEQIGRNIEVYVDDMIVKSKLPEEHSSDLEETLKTLRLHNMKLNPKKCVFRVKGGKCLGFLVDERGIEANPDKIQALLDMKSPRSVKEVQRLTGCIAALGRFLSRSAAKSLAFFKVLKGTGFNWNAEAEAAFQQLKAHLSTIPKLVLPLAGETLYLYLGITEYALSAVLVVEREKQQHPVYFISHAFRGVEAKYPLIEKMVYALVIASRKLKPYFQAYPIKVLTSQPLRKVIESRNHSNRMTEWANQLSDFGLEYEPRRAIKAQALVDFIVECTNRPPKKDTASQKSWELYVDGSATRTGCGAGILIKTPNGDRLEYAVKFSFLASNNESEYEALILGIQMCQAAGAISVHAKSDSQLILGQIQGDFEAKEDSMKMYLTKARKVIDQLHDFTIRHIPRSENQQADALSRLASSAEGMEPRTIIWEVLQEPNINVEALMSLDRGPDWMEKIIKFKRDNVLPDSEKEAALIKKQEDWFLWHNETLYKISYTHPLLKCVTPEEGNYILRELNQGACGSHQGARTIAGKALRSGFYWPTLRKDATDLVKRCGRCQEFTNLTRMPANDLTTIEAALPFDRWGMDILGPFLVASGQRKFLIVAVDYFTKWIEAEPLAKISDKQVQQFIWRNIITRFGVPRTLISDNGRQFDSKATKGYCDRFGIQTRFTSVSRPQSNGQAESANKIILNGLKTMIEGSSGSWVDDLPGVLWSARTTVKESTRQTPFSLVYGNYAVLPVEVGIPSPRVTYYDYEKNEAEKRVNLDLLPETRGNTLLKSIAYKQKIARYFNKRVRPRPLHEGDWVLRKIEATGRRSTLGKMGPNWEGPYKIAKVIRPGTYNLVDTKGQATSSTMECRQP</sequence>
<feature type="domain" description="Reverse transcriptase" evidence="1">
    <location>
        <begin position="46"/>
        <end position="225"/>
    </location>
</feature>
<proteinExistence type="predicted"/>
<dbReference type="InterPro" id="IPR001584">
    <property type="entry name" value="Integrase_cat-core"/>
</dbReference>
<evidence type="ECO:0000259" key="1">
    <source>
        <dbReference type="PROSITE" id="PS50878"/>
    </source>
</evidence>
<dbReference type="InterPro" id="IPR012337">
    <property type="entry name" value="RNaseH-like_sf"/>
</dbReference>
<dbReference type="Gene3D" id="3.10.10.10">
    <property type="entry name" value="HIV Type 1 Reverse Transcriptase, subunit A, domain 1"/>
    <property type="match status" value="1"/>
</dbReference>
<dbReference type="RefSeq" id="XP_056695546.1">
    <property type="nucleotide sequence ID" value="XM_056839568.1"/>
</dbReference>
<dbReference type="Gene3D" id="3.30.420.10">
    <property type="entry name" value="Ribonuclease H-like superfamily/Ribonuclease H"/>
    <property type="match status" value="2"/>
</dbReference>
<accession>A0ABM3RIV7</accession>
<dbReference type="Pfam" id="PF13456">
    <property type="entry name" value="RVT_3"/>
    <property type="match status" value="1"/>
</dbReference>
<dbReference type="PANTHER" id="PTHR48475:SF2">
    <property type="entry name" value="RIBONUCLEASE H"/>
    <property type="match status" value="1"/>
</dbReference>
<dbReference type="Pfam" id="PF17921">
    <property type="entry name" value="Integrase_H2C2"/>
    <property type="match status" value="1"/>
</dbReference>
<evidence type="ECO:0000313" key="4">
    <source>
        <dbReference type="Proteomes" id="UP000813463"/>
    </source>
</evidence>
<dbReference type="SUPFAM" id="SSF53098">
    <property type="entry name" value="Ribonuclease H-like"/>
    <property type="match status" value="2"/>
</dbReference>
<dbReference type="Gene3D" id="1.10.340.70">
    <property type="match status" value="1"/>
</dbReference>
<dbReference type="CDD" id="cd01647">
    <property type="entry name" value="RT_LTR"/>
    <property type="match status" value="1"/>
</dbReference>
<feature type="domain" description="RNase H type-1" evidence="2">
    <location>
        <begin position="447"/>
        <end position="576"/>
    </location>
</feature>
<reference evidence="5" key="2">
    <citation type="submission" date="2025-08" db="UniProtKB">
        <authorList>
            <consortium name="RefSeq"/>
        </authorList>
    </citation>
    <scope>IDENTIFICATION</scope>
    <source>
        <tissue evidence="5">Leaf</tissue>
    </source>
</reference>
<keyword evidence="4" id="KW-1185">Reference proteome</keyword>
<dbReference type="InterPro" id="IPR000477">
    <property type="entry name" value="RT_dom"/>
</dbReference>
<dbReference type="Pfam" id="PF00665">
    <property type="entry name" value="rve"/>
    <property type="match status" value="1"/>
</dbReference>
<dbReference type="InterPro" id="IPR043502">
    <property type="entry name" value="DNA/RNA_pol_sf"/>
</dbReference>
<dbReference type="InterPro" id="IPR036397">
    <property type="entry name" value="RNaseH_sf"/>
</dbReference>
<dbReference type="InterPro" id="IPR002156">
    <property type="entry name" value="RNaseH_domain"/>
</dbReference>
<dbReference type="GeneID" id="130470015"/>
<dbReference type="SUPFAM" id="SSF56672">
    <property type="entry name" value="DNA/RNA polymerases"/>
    <property type="match status" value="1"/>
</dbReference>
<protein>
    <submittedName>
        <fullName evidence="5">Uncharacterized protein</fullName>
    </submittedName>
</protein>
<dbReference type="Gene3D" id="3.30.70.270">
    <property type="match status" value="2"/>
</dbReference>
<gene>
    <name evidence="5" type="primary">LOC130470015</name>
</gene>
<reference evidence="4" key="1">
    <citation type="journal article" date="2021" name="Nat. Commun.">
        <title>Genomic analyses provide insights into spinach domestication and the genetic basis of agronomic traits.</title>
        <authorList>
            <person name="Cai X."/>
            <person name="Sun X."/>
            <person name="Xu C."/>
            <person name="Sun H."/>
            <person name="Wang X."/>
            <person name="Ge C."/>
            <person name="Zhang Z."/>
            <person name="Wang Q."/>
            <person name="Fei Z."/>
            <person name="Jiao C."/>
            <person name="Wang Q."/>
        </authorList>
    </citation>
    <scope>NUCLEOTIDE SEQUENCE [LARGE SCALE GENOMIC DNA]</scope>
    <source>
        <strain evidence="4">cv. Varoflay</strain>
    </source>
</reference>
<evidence type="ECO:0000259" key="3">
    <source>
        <dbReference type="PROSITE" id="PS50994"/>
    </source>
</evidence>
<dbReference type="InterPro" id="IPR041588">
    <property type="entry name" value="Integrase_H2C2"/>
</dbReference>
<dbReference type="Pfam" id="PF00078">
    <property type="entry name" value="RVT_1"/>
    <property type="match status" value="1"/>
</dbReference>
<dbReference type="Pfam" id="PF17919">
    <property type="entry name" value="RT_RNaseH_2"/>
    <property type="match status" value="1"/>
</dbReference>
<name>A0ABM3RIV7_SPIOL</name>
<dbReference type="PROSITE" id="PS50878">
    <property type="entry name" value="RT_POL"/>
    <property type="match status" value="1"/>
</dbReference>
<dbReference type="PROSITE" id="PS50879">
    <property type="entry name" value="RNASE_H_1"/>
    <property type="match status" value="1"/>
</dbReference>
<organism evidence="4 5">
    <name type="scientific">Spinacia oleracea</name>
    <name type="common">Spinach</name>
    <dbReference type="NCBI Taxonomy" id="3562"/>
    <lineage>
        <taxon>Eukaryota</taxon>
        <taxon>Viridiplantae</taxon>
        <taxon>Streptophyta</taxon>
        <taxon>Embryophyta</taxon>
        <taxon>Tracheophyta</taxon>
        <taxon>Spermatophyta</taxon>
        <taxon>Magnoliopsida</taxon>
        <taxon>eudicotyledons</taxon>
        <taxon>Gunneridae</taxon>
        <taxon>Pentapetalae</taxon>
        <taxon>Caryophyllales</taxon>
        <taxon>Chenopodiaceae</taxon>
        <taxon>Chenopodioideae</taxon>
        <taxon>Anserineae</taxon>
        <taxon>Spinacia</taxon>
    </lineage>
</organism>
<dbReference type="CDD" id="cd09279">
    <property type="entry name" value="RNase_HI_like"/>
    <property type="match status" value="1"/>
</dbReference>